<dbReference type="eggNOG" id="ENOG5032Z24">
    <property type="taxonomic scope" value="Bacteria"/>
</dbReference>
<dbReference type="PATRIC" id="fig|1121939.11.peg.3474"/>
<dbReference type="Proteomes" id="UP000014463">
    <property type="component" value="Unassembled WGS sequence"/>
</dbReference>
<keyword evidence="2" id="KW-1185">Reference proteome</keyword>
<dbReference type="AlphaFoldDB" id="S2KGR6"/>
<dbReference type="STRING" id="1121939.L861_12065"/>
<organism evidence="1 2">
    <name type="scientific">Litchfieldella anticariensis (strain DSM 16096 / CECT 5854 / CIP 108499 / LMG 22089 / FP35)</name>
    <name type="common">Halomonas anticariensis</name>
    <dbReference type="NCBI Taxonomy" id="1121939"/>
    <lineage>
        <taxon>Bacteria</taxon>
        <taxon>Pseudomonadati</taxon>
        <taxon>Pseudomonadota</taxon>
        <taxon>Gammaproteobacteria</taxon>
        <taxon>Oceanospirillales</taxon>
        <taxon>Halomonadaceae</taxon>
        <taxon>Litchfieldella</taxon>
    </lineage>
</organism>
<evidence type="ECO:0000313" key="1">
    <source>
        <dbReference type="EMBL" id="EPC01302.1"/>
    </source>
</evidence>
<reference evidence="1 2" key="1">
    <citation type="journal article" date="2013" name="Genome Announc.">
        <title>Draft genome sequence of the moderately halophilic gammaproteobacterium Halomonas anticariensis FP35.</title>
        <authorList>
            <person name="Tahrioui A."/>
            <person name="Quesada E."/>
            <person name="Llamas I."/>
        </authorList>
    </citation>
    <scope>NUCLEOTIDE SEQUENCE [LARGE SCALE GENOMIC DNA]</scope>
    <source>
        <strain evidence="2">DSM 16096 / CECT 5854 / LMG 22089 / FP35</strain>
    </source>
</reference>
<evidence type="ECO:0000313" key="2">
    <source>
        <dbReference type="Proteomes" id="UP000014463"/>
    </source>
</evidence>
<dbReference type="RefSeq" id="WP_016417993.1">
    <property type="nucleotide sequence ID" value="NZ_AUAB01000024.1"/>
</dbReference>
<dbReference type="EMBL" id="ASTJ01000036">
    <property type="protein sequence ID" value="EPC01302.1"/>
    <property type="molecule type" value="Genomic_DNA"/>
</dbReference>
<comment type="caution">
    <text evidence="1">The sequence shown here is derived from an EMBL/GenBank/DDBJ whole genome shotgun (WGS) entry which is preliminary data.</text>
</comment>
<name>S2KGR6_LITA3</name>
<dbReference type="Pfam" id="PF20242">
    <property type="entry name" value="Emfourin"/>
    <property type="match status" value="1"/>
</dbReference>
<proteinExistence type="predicted"/>
<dbReference type="InterPro" id="IPR049457">
    <property type="entry name" value="Emfourin"/>
</dbReference>
<gene>
    <name evidence="1" type="ORF">L861_12065</name>
</gene>
<accession>S2KGR6</accession>
<protein>
    <submittedName>
        <fullName evidence="1">Uncharacterized protein</fullName>
    </submittedName>
</protein>
<sequence length="110" mass="12234">MNEPPALTSSSVLLISREGGLAHFPGLAKPRRIVCADCSDLQRQALQRLLQEAVRRCAAEKSSAGADRHVFRLQIGEEGKAPCWTLEIIEEQAPHDLIMLWKRGEIGFSR</sequence>
<dbReference type="OrthoDB" id="8658956at2"/>